<feature type="DNA-binding region" description="OmpR/PhoB-type" evidence="6">
    <location>
        <begin position="1"/>
        <end position="89"/>
    </location>
</feature>
<dbReference type="Pfam" id="PF00931">
    <property type="entry name" value="NB-ARC"/>
    <property type="match status" value="1"/>
</dbReference>
<evidence type="ECO:0000313" key="9">
    <source>
        <dbReference type="EMBL" id="QPI54184.1"/>
    </source>
</evidence>
<dbReference type="Gene3D" id="3.40.50.300">
    <property type="entry name" value="P-loop containing nucleotide triphosphate hydrolases"/>
    <property type="match status" value="1"/>
</dbReference>
<sequence length="654" mass="70085">MQFSVLGPLQVLALGQPVPIGGPKQQVLLALLLVRAGSVVSVPQIVDTLWPRRPPQTVFAQIHSRISSLRHLLGAKTIQTFPSGYSLTPSPGAIDAKVFEEEVSRAIELRAAGRQGEATAVLRTGLGRWRGQAAFQHLEGEAFDREASRLEELRIFALEHRIEGDLETRDAAELVPELVDLVAAHPTHERLHHHLMLALDRSGRRSDALNVYLGLQRRLADELGTDPAADIQHLYQKLLSMDRVVTAPADQQSGRARPPAATAARPDRGGPAGPVTNQLPPDIPDFIGRGWESRRIVDALTTGSTTRMDTAARTVIINGMTGVGKSALAVHTAHLTRDSFPDGQLYVDASAFPRTEEGLRDVLGRLLHGVGVPEEEQPGSWPLRQDLYRSLVASRSVMVLIDNVTEPDDMRAVIPTGGSSAVCITTQVSSLAVDGAVRVPLDVLGAEDAGALLSSGLSPERLESQGRQLEEVLAVCGGLPVALRAVGNVLAARPHWSLERVASSLTCAQDPASLLSLLGRSLAEAFDEACGRLTEESRCALSALAAFDVERLTPATAAVLIGCSGASAATHLDELADRNLLRPVRAGLPRRWVYVMHALLRTHLHATLPDSQYLTVLGRALREAPHLVRRRPPRYGAVPDELLAVAGGGPSATG</sequence>
<dbReference type="InterPro" id="IPR002182">
    <property type="entry name" value="NB-ARC"/>
</dbReference>
<dbReference type="PANTHER" id="PTHR35807:SF1">
    <property type="entry name" value="TRANSCRIPTIONAL REGULATOR REDD"/>
    <property type="match status" value="1"/>
</dbReference>
<dbReference type="SMART" id="SM00862">
    <property type="entry name" value="Trans_reg_C"/>
    <property type="match status" value="1"/>
</dbReference>
<feature type="region of interest" description="Disordered" evidence="7">
    <location>
        <begin position="248"/>
        <end position="287"/>
    </location>
</feature>
<evidence type="ECO:0000256" key="1">
    <source>
        <dbReference type="ARBA" id="ARBA00005820"/>
    </source>
</evidence>
<evidence type="ECO:0000256" key="6">
    <source>
        <dbReference type="PROSITE-ProRule" id="PRU01091"/>
    </source>
</evidence>
<dbReference type="InterPro" id="IPR001867">
    <property type="entry name" value="OmpR/PhoB-type_DNA-bd"/>
</dbReference>
<dbReference type="Proteomes" id="UP000663421">
    <property type="component" value="Chromosome"/>
</dbReference>
<dbReference type="Pfam" id="PF03704">
    <property type="entry name" value="BTAD"/>
    <property type="match status" value="1"/>
</dbReference>
<dbReference type="InterPro" id="IPR051677">
    <property type="entry name" value="AfsR-DnrI-RedD_regulator"/>
</dbReference>
<dbReference type="EMBL" id="CP065050">
    <property type="protein sequence ID" value="QPI54184.1"/>
    <property type="molecule type" value="Genomic_DNA"/>
</dbReference>
<reference evidence="9 10" key="1">
    <citation type="submission" date="2020-11" db="EMBL/GenBank/DDBJ databases">
        <title>Complete genome sequence unveiled secondary metabolic potentials in Streptomyces solisilvae HNM0141.</title>
        <authorList>
            <person name="Huang X."/>
        </authorList>
    </citation>
    <scope>NUCLEOTIDE SEQUENCE [LARGE SCALE GENOMIC DNA]</scope>
    <source>
        <strain evidence="9 10">HNM0141</strain>
    </source>
</reference>
<evidence type="ECO:0000256" key="2">
    <source>
        <dbReference type="ARBA" id="ARBA00023012"/>
    </source>
</evidence>
<keyword evidence="10" id="KW-1185">Reference proteome</keyword>
<dbReference type="Gene3D" id="1.10.10.10">
    <property type="entry name" value="Winged helix-like DNA-binding domain superfamily/Winged helix DNA-binding domain"/>
    <property type="match status" value="1"/>
</dbReference>
<evidence type="ECO:0000256" key="4">
    <source>
        <dbReference type="ARBA" id="ARBA00023125"/>
    </source>
</evidence>
<name>A0ABX6W036_STRMQ</name>
<keyword evidence="2" id="KW-0902">Two-component regulatory system</keyword>
<evidence type="ECO:0000256" key="7">
    <source>
        <dbReference type="SAM" id="MobiDB-lite"/>
    </source>
</evidence>
<evidence type="ECO:0000256" key="3">
    <source>
        <dbReference type="ARBA" id="ARBA00023015"/>
    </source>
</evidence>
<dbReference type="CDD" id="cd15831">
    <property type="entry name" value="BTAD"/>
    <property type="match status" value="1"/>
</dbReference>
<keyword evidence="4 6" id="KW-0238">DNA-binding</keyword>
<dbReference type="SMART" id="SM01043">
    <property type="entry name" value="BTAD"/>
    <property type="match status" value="1"/>
</dbReference>
<dbReference type="PANTHER" id="PTHR35807">
    <property type="entry name" value="TRANSCRIPTIONAL REGULATOR REDD-RELATED"/>
    <property type="match status" value="1"/>
</dbReference>
<organism evidence="9 10">
    <name type="scientific">Streptomyces malaysiensis</name>
    <dbReference type="NCBI Taxonomy" id="92644"/>
    <lineage>
        <taxon>Bacteria</taxon>
        <taxon>Bacillati</taxon>
        <taxon>Actinomycetota</taxon>
        <taxon>Actinomycetes</taxon>
        <taxon>Kitasatosporales</taxon>
        <taxon>Streptomycetaceae</taxon>
        <taxon>Streptomyces</taxon>
        <taxon>Streptomyces violaceusniger group</taxon>
    </lineage>
</organism>
<dbReference type="InterPro" id="IPR005158">
    <property type="entry name" value="BTAD"/>
</dbReference>
<evidence type="ECO:0000313" key="10">
    <source>
        <dbReference type="Proteomes" id="UP000663421"/>
    </source>
</evidence>
<feature type="compositionally biased region" description="Low complexity" evidence="7">
    <location>
        <begin position="254"/>
        <end position="264"/>
    </location>
</feature>
<evidence type="ECO:0000259" key="8">
    <source>
        <dbReference type="PROSITE" id="PS51755"/>
    </source>
</evidence>
<dbReference type="InterPro" id="IPR027417">
    <property type="entry name" value="P-loop_NTPase"/>
</dbReference>
<keyword evidence="3" id="KW-0805">Transcription regulation</keyword>
<dbReference type="InterPro" id="IPR036388">
    <property type="entry name" value="WH-like_DNA-bd_sf"/>
</dbReference>
<evidence type="ECO:0000256" key="5">
    <source>
        <dbReference type="ARBA" id="ARBA00023163"/>
    </source>
</evidence>
<protein>
    <submittedName>
        <fullName evidence="9">Winged helix-turn-helix domain-containing protein</fullName>
    </submittedName>
</protein>
<comment type="similarity">
    <text evidence="1">Belongs to the AfsR/DnrI/RedD regulatory family.</text>
</comment>
<dbReference type="InterPro" id="IPR011990">
    <property type="entry name" value="TPR-like_helical_dom_sf"/>
</dbReference>
<dbReference type="PROSITE" id="PS51755">
    <property type="entry name" value="OMPR_PHOB"/>
    <property type="match status" value="1"/>
</dbReference>
<dbReference type="Gene3D" id="1.25.40.10">
    <property type="entry name" value="Tetratricopeptide repeat domain"/>
    <property type="match status" value="1"/>
</dbReference>
<dbReference type="SUPFAM" id="SSF48452">
    <property type="entry name" value="TPR-like"/>
    <property type="match status" value="1"/>
</dbReference>
<dbReference type="InterPro" id="IPR016032">
    <property type="entry name" value="Sig_transdc_resp-reg_C-effctor"/>
</dbReference>
<gene>
    <name evidence="9" type="ORF">I1A49_03875</name>
</gene>
<keyword evidence="5" id="KW-0804">Transcription</keyword>
<feature type="domain" description="OmpR/PhoB-type" evidence="8">
    <location>
        <begin position="1"/>
        <end position="89"/>
    </location>
</feature>
<proteinExistence type="inferred from homology"/>
<dbReference type="SUPFAM" id="SSF52540">
    <property type="entry name" value="P-loop containing nucleoside triphosphate hydrolases"/>
    <property type="match status" value="1"/>
</dbReference>
<dbReference type="PRINTS" id="PR00364">
    <property type="entry name" value="DISEASERSIST"/>
</dbReference>
<dbReference type="SUPFAM" id="SSF46894">
    <property type="entry name" value="C-terminal effector domain of the bipartite response regulators"/>
    <property type="match status" value="1"/>
</dbReference>
<accession>A0ABX6W036</accession>